<dbReference type="InterPro" id="IPR050953">
    <property type="entry name" value="N4_N6_ade-DNA_methylase"/>
</dbReference>
<dbReference type="Pfam" id="PF07669">
    <property type="entry name" value="Eco57I"/>
    <property type="match status" value="1"/>
</dbReference>
<dbReference type="GO" id="GO:0032259">
    <property type="term" value="P:methylation"/>
    <property type="evidence" value="ECO:0007669"/>
    <property type="project" value="UniProtKB-KW"/>
</dbReference>
<dbReference type="PANTHER" id="PTHR33841">
    <property type="entry name" value="DNA METHYLTRANSFERASE YEEA-RELATED"/>
    <property type="match status" value="1"/>
</dbReference>
<dbReference type="PRINTS" id="PR00507">
    <property type="entry name" value="N12N6MTFRASE"/>
</dbReference>
<keyword evidence="3" id="KW-0808">Transferase</keyword>
<protein>
    <recommendedName>
        <fullName evidence="1">site-specific DNA-methyltransferase (adenine-specific)</fullName>
        <ecNumber evidence="1">2.1.1.72</ecNumber>
    </recommendedName>
</protein>
<evidence type="ECO:0000256" key="6">
    <source>
        <dbReference type="SAM" id="Coils"/>
    </source>
</evidence>
<dbReference type="AlphaFoldDB" id="A0A7C2P8X3"/>
<dbReference type="PANTHER" id="PTHR33841:SF1">
    <property type="entry name" value="DNA METHYLTRANSFERASE A"/>
    <property type="match status" value="1"/>
</dbReference>
<dbReference type="SUPFAM" id="SSF53335">
    <property type="entry name" value="S-adenosyl-L-methionine-dependent methyltransferases"/>
    <property type="match status" value="1"/>
</dbReference>
<dbReference type="EC" id="2.1.1.72" evidence="1"/>
<dbReference type="Gene3D" id="3.40.50.150">
    <property type="entry name" value="Vaccinia Virus protein VP39"/>
    <property type="match status" value="2"/>
</dbReference>
<keyword evidence="6" id="KW-0175">Coiled coil</keyword>
<evidence type="ECO:0000259" key="7">
    <source>
        <dbReference type="Pfam" id="PF07669"/>
    </source>
</evidence>
<evidence type="ECO:0000313" key="8">
    <source>
        <dbReference type="EMBL" id="HEN27377.1"/>
    </source>
</evidence>
<evidence type="ECO:0000256" key="3">
    <source>
        <dbReference type="ARBA" id="ARBA00022679"/>
    </source>
</evidence>
<keyword evidence="2" id="KW-0489">Methyltransferase</keyword>
<accession>A0A7C2P8X3</accession>
<reference evidence="8" key="1">
    <citation type="journal article" date="2020" name="mSystems">
        <title>Genome- and Community-Level Interaction Insights into Carbon Utilization and Element Cycling Functions of Hydrothermarchaeota in Hydrothermal Sediment.</title>
        <authorList>
            <person name="Zhou Z."/>
            <person name="Liu Y."/>
            <person name="Xu W."/>
            <person name="Pan J."/>
            <person name="Luo Z.H."/>
            <person name="Li M."/>
        </authorList>
    </citation>
    <scope>NUCLEOTIDE SEQUENCE [LARGE SCALE GENOMIC DNA]</scope>
    <source>
        <strain evidence="8">SpSt-34</strain>
    </source>
</reference>
<comment type="caution">
    <text evidence="8">The sequence shown here is derived from an EMBL/GenBank/DDBJ whole genome shotgun (WGS) entry which is preliminary data.</text>
</comment>
<keyword evidence="4" id="KW-0949">S-adenosyl-L-methionine</keyword>
<dbReference type="PROSITE" id="PS00092">
    <property type="entry name" value="N6_MTASE"/>
    <property type="match status" value="1"/>
</dbReference>
<evidence type="ECO:0000256" key="2">
    <source>
        <dbReference type="ARBA" id="ARBA00022603"/>
    </source>
</evidence>
<evidence type="ECO:0000256" key="5">
    <source>
        <dbReference type="ARBA" id="ARBA00047942"/>
    </source>
</evidence>
<proteinExistence type="predicted"/>
<name>A0A7C2P8X3_UNCW3</name>
<dbReference type="InterPro" id="IPR002052">
    <property type="entry name" value="DNA_methylase_N6_adenine_CS"/>
</dbReference>
<dbReference type="GO" id="GO:0006304">
    <property type="term" value="P:DNA modification"/>
    <property type="evidence" value="ECO:0007669"/>
    <property type="project" value="InterPro"/>
</dbReference>
<dbReference type="EMBL" id="DSOL01000043">
    <property type="protein sequence ID" value="HEN27377.1"/>
    <property type="molecule type" value="Genomic_DNA"/>
</dbReference>
<evidence type="ECO:0000256" key="1">
    <source>
        <dbReference type="ARBA" id="ARBA00011900"/>
    </source>
</evidence>
<organism evidence="8">
    <name type="scientific">candidate division WOR-3 bacterium</name>
    <dbReference type="NCBI Taxonomy" id="2052148"/>
    <lineage>
        <taxon>Bacteria</taxon>
        <taxon>Bacteria division WOR-3</taxon>
    </lineage>
</organism>
<feature type="coiled-coil region" evidence="6">
    <location>
        <begin position="667"/>
        <end position="705"/>
    </location>
</feature>
<comment type="catalytic activity">
    <reaction evidence="5">
        <text>a 2'-deoxyadenosine in DNA + S-adenosyl-L-methionine = an N(6)-methyl-2'-deoxyadenosine in DNA + S-adenosyl-L-homocysteine + H(+)</text>
        <dbReference type="Rhea" id="RHEA:15197"/>
        <dbReference type="Rhea" id="RHEA-COMP:12418"/>
        <dbReference type="Rhea" id="RHEA-COMP:12419"/>
        <dbReference type="ChEBI" id="CHEBI:15378"/>
        <dbReference type="ChEBI" id="CHEBI:57856"/>
        <dbReference type="ChEBI" id="CHEBI:59789"/>
        <dbReference type="ChEBI" id="CHEBI:90615"/>
        <dbReference type="ChEBI" id="CHEBI:90616"/>
        <dbReference type="EC" id="2.1.1.72"/>
    </reaction>
</comment>
<feature type="domain" description="Type II methyltransferase M.TaqI-like" evidence="7">
    <location>
        <begin position="37"/>
        <end position="336"/>
    </location>
</feature>
<sequence>MTATDEKGEIRKINLLEISDEERFKLLIKFFIILSRNLYGVDINPTALKVARARLFLTLAKHFSIGKEKDVFIRFPNVHFNLRVGNSLIGYVELVEEKQKRNLQLDLFAKENQVKYIIEKIKVVSALKPYLEKTAESLNINGNIVEEVEELNTILLKKELNWNDFKKVLKTKEKLIAILIASLNTHYAQPLNDLLREITDLFNQKLDEKFAEEHNISLEDLKQIKTFHWLFEFPEVFLRENAGFDVVVGNPPYGKIKNMDLDKKEKQMLSLVYKNLYKKIGTNVDFYKLFLERSLAFVNNGGYFSFLMPVMFWGDKDSFELRNEYFGRQIKKILHFPLETTIDLFKKGINYEVSIFILKNIEVKDFTLMFFPFINKDETKNLEGLKPIELTKGYVEKNSKLLHLPLFKDNEEKDVIDYLSNFRTFGNYVDGSALGYIFVGKLDETNDKKYLSDEPTGDLAVASNHIKDWFVDLMPRKEEKRWIINGLKFRNRKLREPILGAKTIGELMNIAPKLVGREMANRAEKRKLHFSILFGNYILTNSVRVIILNTHYHKTEFYLKLLALFNSTLLNWRFKCYSFTYHIKPYEIEELPIINLEDRNTNVLLPLAKYMLFLEHYQNYFAREDRRLRYIIDYFDNLIDCLVYELYLGDVVKIPVKRFVEDKLEDIDLYDNLLKTEEKEREEILQKIEEVYKKLENDKNLDENLYLIKLDPWIKTIYEALER</sequence>
<gene>
    <name evidence="8" type="ORF">ENQ77_01660</name>
</gene>
<dbReference type="GO" id="GO:0009007">
    <property type="term" value="F:site-specific DNA-methyltransferase (adenine-specific) activity"/>
    <property type="evidence" value="ECO:0007669"/>
    <property type="project" value="UniProtKB-EC"/>
</dbReference>
<evidence type="ECO:0000256" key="4">
    <source>
        <dbReference type="ARBA" id="ARBA00022691"/>
    </source>
</evidence>
<dbReference type="GO" id="GO:0003676">
    <property type="term" value="F:nucleic acid binding"/>
    <property type="evidence" value="ECO:0007669"/>
    <property type="project" value="InterPro"/>
</dbReference>
<dbReference type="InterPro" id="IPR011639">
    <property type="entry name" value="MethylTrfase_TaqI-like_dom"/>
</dbReference>
<dbReference type="InterPro" id="IPR029063">
    <property type="entry name" value="SAM-dependent_MTases_sf"/>
</dbReference>